<proteinExistence type="predicted"/>
<organism evidence="1 2">
    <name type="scientific">Lactuca saligna</name>
    <name type="common">Willowleaf lettuce</name>
    <dbReference type="NCBI Taxonomy" id="75948"/>
    <lineage>
        <taxon>Eukaryota</taxon>
        <taxon>Viridiplantae</taxon>
        <taxon>Streptophyta</taxon>
        <taxon>Embryophyta</taxon>
        <taxon>Tracheophyta</taxon>
        <taxon>Spermatophyta</taxon>
        <taxon>Magnoliopsida</taxon>
        <taxon>eudicotyledons</taxon>
        <taxon>Gunneridae</taxon>
        <taxon>Pentapetalae</taxon>
        <taxon>asterids</taxon>
        <taxon>campanulids</taxon>
        <taxon>Asterales</taxon>
        <taxon>Asteraceae</taxon>
        <taxon>Cichorioideae</taxon>
        <taxon>Cichorieae</taxon>
        <taxon>Lactucinae</taxon>
        <taxon>Lactuca</taxon>
    </lineage>
</organism>
<reference evidence="1" key="1">
    <citation type="submission" date="2023-04" db="EMBL/GenBank/DDBJ databases">
        <authorList>
            <person name="Vijverberg K."/>
            <person name="Xiong W."/>
            <person name="Schranz E."/>
        </authorList>
    </citation>
    <scope>NUCLEOTIDE SEQUENCE</scope>
</reference>
<dbReference type="EMBL" id="OX465083">
    <property type="protein sequence ID" value="CAI9293965.1"/>
    <property type="molecule type" value="Genomic_DNA"/>
</dbReference>
<sequence length="119" mass="13434">MYAQRKRGYGVVVSSSSRAELASSSGLVVTPVFRRPRPSSRIRSAGVLPNYVDFGDCDCVCEYCGAYFWFVERSLKLPATHHPRYGHCCKSGDIILPYPSSFLHEYVALFHSDRFFEGN</sequence>
<dbReference type="AlphaFoldDB" id="A0AA36EHU9"/>
<evidence type="ECO:0000313" key="2">
    <source>
        <dbReference type="Proteomes" id="UP001177003"/>
    </source>
</evidence>
<gene>
    <name evidence="1" type="ORF">LSALG_LOCUS32959</name>
</gene>
<accession>A0AA36EHU9</accession>
<protein>
    <submittedName>
        <fullName evidence="1">Uncharacterized protein</fullName>
    </submittedName>
</protein>
<name>A0AA36EHU9_LACSI</name>
<evidence type="ECO:0000313" key="1">
    <source>
        <dbReference type="EMBL" id="CAI9293965.1"/>
    </source>
</evidence>
<keyword evidence="2" id="KW-1185">Reference proteome</keyword>
<dbReference type="Proteomes" id="UP001177003">
    <property type="component" value="Chromosome 7"/>
</dbReference>